<evidence type="ECO:0000313" key="3">
    <source>
        <dbReference type="Proteomes" id="UP000198546"/>
    </source>
</evidence>
<keyword evidence="3" id="KW-1185">Reference proteome</keyword>
<reference evidence="2 3" key="1">
    <citation type="submission" date="2016-10" db="EMBL/GenBank/DDBJ databases">
        <authorList>
            <person name="de Groot N.N."/>
        </authorList>
    </citation>
    <scope>NUCLEOTIDE SEQUENCE [LARGE SCALE GENOMIC DNA]</scope>
    <source>
        <strain evidence="2 3">MON 2.2</strain>
    </source>
</reference>
<dbReference type="Proteomes" id="UP000198546">
    <property type="component" value="Chromosome i"/>
</dbReference>
<dbReference type="OrthoDB" id="8452260at2"/>
<feature type="domain" description="ABM" evidence="1">
    <location>
        <begin position="1"/>
        <end position="75"/>
    </location>
</feature>
<dbReference type="PANTHER" id="PTHR33336:SF3">
    <property type="entry name" value="ABM DOMAIN-CONTAINING PROTEIN"/>
    <property type="match status" value="1"/>
</dbReference>
<dbReference type="Gene3D" id="3.30.70.100">
    <property type="match status" value="1"/>
</dbReference>
<dbReference type="AlphaFoldDB" id="A0A1G6UYX1"/>
<organism evidence="2 3">
    <name type="scientific">Auraticoccus monumenti</name>
    <dbReference type="NCBI Taxonomy" id="675864"/>
    <lineage>
        <taxon>Bacteria</taxon>
        <taxon>Bacillati</taxon>
        <taxon>Actinomycetota</taxon>
        <taxon>Actinomycetes</taxon>
        <taxon>Propionibacteriales</taxon>
        <taxon>Propionibacteriaceae</taxon>
        <taxon>Auraticoccus</taxon>
    </lineage>
</organism>
<dbReference type="GO" id="GO:0004497">
    <property type="term" value="F:monooxygenase activity"/>
    <property type="evidence" value="ECO:0007669"/>
    <property type="project" value="UniProtKB-KW"/>
</dbReference>
<accession>A0A1G6UYX1</accession>
<gene>
    <name evidence="2" type="ORF">SAMN04489747_1001</name>
</gene>
<dbReference type="InterPro" id="IPR011008">
    <property type="entry name" value="Dimeric_a/b-barrel"/>
</dbReference>
<proteinExistence type="predicted"/>
<dbReference type="InterPro" id="IPR050744">
    <property type="entry name" value="AI-2_Isomerase_LsrG"/>
</dbReference>
<dbReference type="STRING" id="675864.SAMN04489747_1001"/>
<dbReference type="EMBL" id="LT629688">
    <property type="protein sequence ID" value="SDD46529.1"/>
    <property type="molecule type" value="Genomic_DNA"/>
</dbReference>
<keyword evidence="2" id="KW-0560">Oxidoreductase</keyword>
<keyword evidence="2" id="KW-0503">Monooxygenase</keyword>
<evidence type="ECO:0000259" key="1">
    <source>
        <dbReference type="Pfam" id="PF03992"/>
    </source>
</evidence>
<evidence type="ECO:0000313" key="2">
    <source>
        <dbReference type="EMBL" id="SDD46529.1"/>
    </source>
</evidence>
<dbReference type="SUPFAM" id="SSF54909">
    <property type="entry name" value="Dimeric alpha+beta barrel"/>
    <property type="match status" value="1"/>
</dbReference>
<name>A0A1G6UYX1_9ACTN</name>
<protein>
    <submittedName>
        <fullName evidence="2">Quinol monooxygenase YgiN</fullName>
    </submittedName>
</protein>
<sequence length="112" mass="12802">MYLIVVKFQTKPEWTDRWLGLVEDFTRATRAEPGNLWFEWSRSVEDPHEFVLVEAFTDDGAAPHVQSEHFRDAMALLPQALAATPRIVSRQVEGEGWEEMGEMRVDPTPTGS</sequence>
<dbReference type="InterPro" id="IPR007138">
    <property type="entry name" value="ABM_dom"/>
</dbReference>
<dbReference type="Pfam" id="PF03992">
    <property type="entry name" value="ABM"/>
    <property type="match status" value="1"/>
</dbReference>
<dbReference type="RefSeq" id="WP_090591208.1">
    <property type="nucleotide sequence ID" value="NZ_LT629688.1"/>
</dbReference>
<dbReference type="PANTHER" id="PTHR33336">
    <property type="entry name" value="QUINOL MONOOXYGENASE YGIN-RELATED"/>
    <property type="match status" value="1"/>
</dbReference>